<dbReference type="EMBL" id="CP063406">
    <property type="protein sequence ID" value="QSZ31221.1"/>
    <property type="molecule type" value="Genomic_DNA"/>
</dbReference>
<dbReference type="SUPFAM" id="SSF53720">
    <property type="entry name" value="ALDH-like"/>
    <property type="match status" value="1"/>
</dbReference>
<dbReference type="Proteomes" id="UP000672032">
    <property type="component" value="Chromosome 2"/>
</dbReference>
<dbReference type="FunFam" id="3.40.605.10:FF:000007">
    <property type="entry name" value="NAD/NADP-dependent betaine aldehyde dehydrogenase"/>
    <property type="match status" value="1"/>
</dbReference>
<reference evidence="6" key="1">
    <citation type="submission" date="2020-10" db="EMBL/GenBank/DDBJ databases">
        <title>Genome Sequence of Monilinia vaccinii-corymbosi Sheds Light on Mummy Berry Disease Infection of Blueberry and Mating Type.</title>
        <authorList>
            <person name="Yow A.G."/>
            <person name="Zhang Y."/>
            <person name="Bansal K."/>
            <person name="Eacker S.M."/>
            <person name="Sullivan S."/>
            <person name="Liachko I."/>
            <person name="Cubeta M.A."/>
            <person name="Rollins J.A."/>
            <person name="Ashrafi H."/>
        </authorList>
    </citation>
    <scope>NUCLEOTIDE SEQUENCE</scope>
    <source>
        <strain evidence="6">RL-1</strain>
    </source>
</reference>
<evidence type="ECO:0000256" key="3">
    <source>
        <dbReference type="ARBA" id="ARBA00024226"/>
    </source>
</evidence>
<comment type="similarity">
    <text evidence="1">Belongs to the aldehyde dehydrogenase family.</text>
</comment>
<dbReference type="InterPro" id="IPR016163">
    <property type="entry name" value="Ald_DH_C"/>
</dbReference>
<sequence>MMASRETKITMDFQTFYNTIDGKLTNTAQTRHSVNPTTGEPNPPVPLSTITELDEAVAAAKKAQKAWSRTSITERRAIFHAFADALESFKSEFVNLLIAEQGKANFLAQDEFARSLATVRQTTELELTEEVVDETDTMIASVRYVPIGVSCGLVPWNYPILLTVGKLAPALWAGNAIIIKPSPDAPYCALKIVELGNKFFPPGVLQSLSGGPDLGPMCTAHPGIGKIAFTGGTETGKKIMESCARTLKRVTLELGGNDSCIICEDVDVANVAPQIAQLAFINSGQICMAIKRIYVHADIYDKFLSALVSHASTLKVGSGADPTNYVGPIQNQAQLDIVQSFYDDIKKNGLKVALGGSNESIKKNDTLNKGYFALPTIIDNPPDSERIVQLEPFGPIVPVLKWSGSDEEIVERVNDTLSGLGSSVWSKDITRAENMARELQAGSVWVNTHFYLNPKVPFGGFKNSGLGVEWGLRGLQEWCNPQSIWLPKEAVKI</sequence>
<dbReference type="InterPro" id="IPR016161">
    <property type="entry name" value="Ald_DH/histidinol_DH"/>
</dbReference>
<dbReference type="OrthoDB" id="310895at2759"/>
<dbReference type="InterPro" id="IPR016162">
    <property type="entry name" value="Ald_DH_N"/>
</dbReference>
<dbReference type="InterPro" id="IPR015590">
    <property type="entry name" value="Aldehyde_DH_dom"/>
</dbReference>
<evidence type="ECO:0000313" key="7">
    <source>
        <dbReference type="Proteomes" id="UP000672032"/>
    </source>
</evidence>
<proteinExistence type="inferred from homology"/>
<dbReference type="FunFam" id="3.40.309.10:FF:000009">
    <property type="entry name" value="Aldehyde dehydrogenase A"/>
    <property type="match status" value="1"/>
</dbReference>
<dbReference type="Pfam" id="PF00171">
    <property type="entry name" value="Aldedh"/>
    <property type="match status" value="1"/>
</dbReference>
<dbReference type="PANTHER" id="PTHR11699">
    <property type="entry name" value="ALDEHYDE DEHYDROGENASE-RELATED"/>
    <property type="match status" value="1"/>
</dbReference>
<keyword evidence="2" id="KW-0560">Oxidoreductase</keyword>
<dbReference type="PROSITE" id="PS00070">
    <property type="entry name" value="ALDEHYDE_DEHYDR_CYS"/>
    <property type="match status" value="1"/>
</dbReference>
<evidence type="ECO:0000256" key="1">
    <source>
        <dbReference type="ARBA" id="ARBA00009986"/>
    </source>
</evidence>
<dbReference type="GO" id="GO:0004029">
    <property type="term" value="F:aldehyde dehydrogenase (NAD+) activity"/>
    <property type="evidence" value="ECO:0007669"/>
    <property type="project" value="UniProtKB-EC"/>
</dbReference>
<name>A0A8A3P6V3_9HELO</name>
<feature type="domain" description="Aldehyde dehydrogenase" evidence="5">
    <location>
        <begin position="29"/>
        <end position="483"/>
    </location>
</feature>
<evidence type="ECO:0000256" key="4">
    <source>
        <dbReference type="ARBA" id="ARBA00049194"/>
    </source>
</evidence>
<organism evidence="6 7">
    <name type="scientific">Monilinia vaccinii-corymbosi</name>
    <dbReference type="NCBI Taxonomy" id="61207"/>
    <lineage>
        <taxon>Eukaryota</taxon>
        <taxon>Fungi</taxon>
        <taxon>Dikarya</taxon>
        <taxon>Ascomycota</taxon>
        <taxon>Pezizomycotina</taxon>
        <taxon>Leotiomycetes</taxon>
        <taxon>Helotiales</taxon>
        <taxon>Sclerotiniaceae</taxon>
        <taxon>Monilinia</taxon>
    </lineage>
</organism>
<evidence type="ECO:0000313" key="6">
    <source>
        <dbReference type="EMBL" id="QSZ31221.1"/>
    </source>
</evidence>
<gene>
    <name evidence="6" type="ORF">DSL72_000784</name>
</gene>
<evidence type="ECO:0000256" key="2">
    <source>
        <dbReference type="ARBA" id="ARBA00023002"/>
    </source>
</evidence>
<dbReference type="InterPro" id="IPR044086">
    <property type="entry name" value="LUC3-like"/>
</dbReference>
<protein>
    <recommendedName>
        <fullName evidence="3">aldehyde dehydrogenase (NAD(+))</fullName>
        <ecNumber evidence="3">1.2.1.3</ecNumber>
    </recommendedName>
</protein>
<comment type="catalytic activity">
    <reaction evidence="4">
        <text>an aldehyde + NAD(+) + H2O = a carboxylate + NADH + 2 H(+)</text>
        <dbReference type="Rhea" id="RHEA:16185"/>
        <dbReference type="ChEBI" id="CHEBI:15377"/>
        <dbReference type="ChEBI" id="CHEBI:15378"/>
        <dbReference type="ChEBI" id="CHEBI:17478"/>
        <dbReference type="ChEBI" id="CHEBI:29067"/>
        <dbReference type="ChEBI" id="CHEBI:57540"/>
        <dbReference type="ChEBI" id="CHEBI:57945"/>
        <dbReference type="EC" id="1.2.1.3"/>
    </reaction>
</comment>
<dbReference type="InterPro" id="IPR016160">
    <property type="entry name" value="Ald_DH_CS_CYS"/>
</dbReference>
<dbReference type="EC" id="1.2.1.3" evidence="3"/>
<evidence type="ECO:0000259" key="5">
    <source>
        <dbReference type="Pfam" id="PF00171"/>
    </source>
</evidence>
<dbReference type="AlphaFoldDB" id="A0A8A3P6V3"/>
<dbReference type="Gene3D" id="3.40.605.10">
    <property type="entry name" value="Aldehyde Dehydrogenase, Chain A, domain 1"/>
    <property type="match status" value="1"/>
</dbReference>
<dbReference type="Gene3D" id="3.40.309.10">
    <property type="entry name" value="Aldehyde Dehydrogenase, Chain A, domain 2"/>
    <property type="match status" value="1"/>
</dbReference>
<dbReference type="CDD" id="cd07106">
    <property type="entry name" value="ALDH_AldA-AAD23400"/>
    <property type="match status" value="1"/>
</dbReference>
<keyword evidence="7" id="KW-1185">Reference proteome</keyword>
<accession>A0A8A3P6V3</accession>